<dbReference type="CDD" id="cd06261">
    <property type="entry name" value="TM_PBP2"/>
    <property type="match status" value="1"/>
</dbReference>
<keyword evidence="10" id="KW-1185">Reference proteome</keyword>
<evidence type="ECO:0000256" key="4">
    <source>
        <dbReference type="ARBA" id="ARBA00022692"/>
    </source>
</evidence>
<dbReference type="Pfam" id="PF00528">
    <property type="entry name" value="BPD_transp_1"/>
    <property type="match status" value="1"/>
</dbReference>
<feature type="transmembrane region" description="Helical" evidence="7">
    <location>
        <begin position="97"/>
        <end position="119"/>
    </location>
</feature>
<dbReference type="InterPro" id="IPR000515">
    <property type="entry name" value="MetI-like"/>
</dbReference>
<keyword evidence="9" id="KW-0762">Sugar transport</keyword>
<keyword evidence="6 7" id="KW-0472">Membrane</keyword>
<evidence type="ECO:0000256" key="2">
    <source>
        <dbReference type="ARBA" id="ARBA00022448"/>
    </source>
</evidence>
<dbReference type="PANTHER" id="PTHR30193">
    <property type="entry name" value="ABC TRANSPORTER PERMEASE PROTEIN"/>
    <property type="match status" value="1"/>
</dbReference>
<accession>A0ABU1JQV6</accession>
<organism evidence="9 10">
    <name type="scientific">Inquilinus ginsengisoli</name>
    <dbReference type="NCBI Taxonomy" id="363840"/>
    <lineage>
        <taxon>Bacteria</taxon>
        <taxon>Pseudomonadati</taxon>
        <taxon>Pseudomonadota</taxon>
        <taxon>Alphaproteobacteria</taxon>
        <taxon>Rhodospirillales</taxon>
        <taxon>Rhodospirillaceae</taxon>
        <taxon>Inquilinus</taxon>
    </lineage>
</organism>
<evidence type="ECO:0000256" key="5">
    <source>
        <dbReference type="ARBA" id="ARBA00022989"/>
    </source>
</evidence>
<feature type="transmembrane region" description="Helical" evidence="7">
    <location>
        <begin position="36"/>
        <end position="61"/>
    </location>
</feature>
<evidence type="ECO:0000256" key="7">
    <source>
        <dbReference type="RuleBase" id="RU363032"/>
    </source>
</evidence>
<evidence type="ECO:0000256" key="1">
    <source>
        <dbReference type="ARBA" id="ARBA00004651"/>
    </source>
</evidence>
<comment type="subcellular location">
    <subcellularLocation>
        <location evidence="1 7">Cell membrane</location>
        <topology evidence="1 7">Multi-pass membrane protein</topology>
    </subcellularLocation>
</comment>
<feature type="transmembrane region" description="Helical" evidence="7">
    <location>
        <begin position="173"/>
        <end position="191"/>
    </location>
</feature>
<gene>
    <name evidence="9" type="ORF">E9232_003532</name>
</gene>
<keyword evidence="4 7" id="KW-0812">Transmembrane</keyword>
<dbReference type="EMBL" id="JAVDPW010000006">
    <property type="protein sequence ID" value="MDR6291006.1"/>
    <property type="molecule type" value="Genomic_DNA"/>
</dbReference>
<feature type="transmembrane region" description="Helical" evidence="7">
    <location>
        <begin position="131"/>
        <end position="153"/>
    </location>
</feature>
<keyword evidence="2 7" id="KW-0813">Transport</keyword>
<dbReference type="SUPFAM" id="SSF161098">
    <property type="entry name" value="MetI-like"/>
    <property type="match status" value="1"/>
</dbReference>
<keyword evidence="3" id="KW-1003">Cell membrane</keyword>
<evidence type="ECO:0000259" key="8">
    <source>
        <dbReference type="PROSITE" id="PS50928"/>
    </source>
</evidence>
<feature type="transmembrane region" description="Helical" evidence="7">
    <location>
        <begin position="290"/>
        <end position="313"/>
    </location>
</feature>
<evidence type="ECO:0000313" key="9">
    <source>
        <dbReference type="EMBL" id="MDR6291006.1"/>
    </source>
</evidence>
<dbReference type="PANTHER" id="PTHR30193:SF41">
    <property type="entry name" value="DIACETYLCHITOBIOSE UPTAKE SYSTEM PERMEASE PROTEIN NGCF"/>
    <property type="match status" value="1"/>
</dbReference>
<sequence length="319" mass="35313">MRASAVAGFADSAKTGMILTETASRAPRRVLVGRKIAPYVFLLPFLLLFAGFLIAPLVYAFQMSLFKETLVGGARFVGLDNYIRAIHDKNFWEGVLLLFRFGFMQIPVMLGLALVFALILDSGTVFARNFFRVAFFIPYAVPAVIATLLWGYLYGPAFGPFTQLSEALGLGKIDFLGIDTLLPSIANIAVWEYMGYNMIIYYAALQAIPRDLEEASAIDGATALQHSLRIKLPLIVPTIIVTVIFSIIGTLQLFTEPYLIRNLVPSLINSHYTPNYYAYTLAFTNQQYNYSAAISFVLGGVVAVVSYAFMLFANRGARR</sequence>
<comment type="caution">
    <text evidence="9">The sequence shown here is derived from an EMBL/GenBank/DDBJ whole genome shotgun (WGS) entry which is preliminary data.</text>
</comment>
<dbReference type="Proteomes" id="UP001262410">
    <property type="component" value="Unassembled WGS sequence"/>
</dbReference>
<dbReference type="Gene3D" id="1.10.3720.10">
    <property type="entry name" value="MetI-like"/>
    <property type="match status" value="1"/>
</dbReference>
<dbReference type="InterPro" id="IPR035906">
    <property type="entry name" value="MetI-like_sf"/>
</dbReference>
<dbReference type="InterPro" id="IPR051393">
    <property type="entry name" value="ABC_transporter_permease"/>
</dbReference>
<evidence type="ECO:0000256" key="6">
    <source>
        <dbReference type="ARBA" id="ARBA00023136"/>
    </source>
</evidence>
<feature type="transmembrane region" description="Helical" evidence="7">
    <location>
        <begin position="234"/>
        <end position="254"/>
    </location>
</feature>
<dbReference type="PROSITE" id="PS50928">
    <property type="entry name" value="ABC_TM1"/>
    <property type="match status" value="1"/>
</dbReference>
<reference evidence="9 10" key="1">
    <citation type="submission" date="2023-07" db="EMBL/GenBank/DDBJ databases">
        <title>Sorghum-associated microbial communities from plants grown in Nebraska, USA.</title>
        <authorList>
            <person name="Schachtman D."/>
        </authorList>
    </citation>
    <scope>NUCLEOTIDE SEQUENCE [LARGE SCALE GENOMIC DNA]</scope>
    <source>
        <strain evidence="9 10">584</strain>
    </source>
</reference>
<evidence type="ECO:0000313" key="10">
    <source>
        <dbReference type="Proteomes" id="UP001262410"/>
    </source>
</evidence>
<keyword evidence="5 7" id="KW-1133">Transmembrane helix</keyword>
<comment type="similarity">
    <text evidence="7">Belongs to the binding-protein-dependent transport system permease family.</text>
</comment>
<name>A0ABU1JQV6_9PROT</name>
<proteinExistence type="inferred from homology"/>
<evidence type="ECO:0000256" key="3">
    <source>
        <dbReference type="ARBA" id="ARBA00022475"/>
    </source>
</evidence>
<feature type="domain" description="ABC transmembrane type-1" evidence="8">
    <location>
        <begin position="95"/>
        <end position="309"/>
    </location>
</feature>
<dbReference type="RefSeq" id="WP_309795893.1">
    <property type="nucleotide sequence ID" value="NZ_JAVDPW010000006.1"/>
</dbReference>
<protein>
    <submittedName>
        <fullName evidence="9">Multiple sugar transport system permease protein</fullName>
    </submittedName>
</protein>